<evidence type="ECO:0000256" key="3">
    <source>
        <dbReference type="ARBA" id="ARBA00022946"/>
    </source>
</evidence>
<dbReference type="InterPro" id="IPR011990">
    <property type="entry name" value="TPR-like_helical_dom_sf"/>
</dbReference>
<dbReference type="PANTHER" id="PTHR47926:SF434">
    <property type="entry name" value="PENTATRICOPEPTIDE REPEAT SUPERFAMILY PROTEIN"/>
    <property type="match status" value="1"/>
</dbReference>
<feature type="repeat" description="PPR" evidence="4">
    <location>
        <begin position="375"/>
        <end position="405"/>
    </location>
</feature>
<dbReference type="PANTHER" id="PTHR47926">
    <property type="entry name" value="PENTATRICOPEPTIDE REPEAT-CONTAINING PROTEIN"/>
    <property type="match status" value="1"/>
</dbReference>
<dbReference type="InterPro" id="IPR046849">
    <property type="entry name" value="E2_motif"/>
</dbReference>
<feature type="repeat" description="PPR" evidence="4">
    <location>
        <begin position="406"/>
        <end position="440"/>
    </location>
</feature>
<dbReference type="Proteomes" id="UP000236161">
    <property type="component" value="Unassembled WGS sequence"/>
</dbReference>
<dbReference type="FunFam" id="1.25.40.10:FF:000344">
    <property type="entry name" value="Pentatricopeptide repeat-containing protein"/>
    <property type="match status" value="1"/>
</dbReference>
<dbReference type="Pfam" id="PF20431">
    <property type="entry name" value="E_motif"/>
    <property type="match status" value="1"/>
</dbReference>
<feature type="repeat" description="PPR" evidence="4">
    <location>
        <begin position="274"/>
        <end position="308"/>
    </location>
</feature>
<accession>A0A2I0ADA8</accession>
<dbReference type="GO" id="GO:0008270">
    <property type="term" value="F:zinc ion binding"/>
    <property type="evidence" value="ECO:0007669"/>
    <property type="project" value="InterPro"/>
</dbReference>
<comment type="similarity">
    <text evidence="1">Belongs to the PPR family. PCMP-H subfamily.</text>
</comment>
<sequence length="712" mass="80185">MDASVSFYVLSCDRSCQFPSSKPYSHLKISSLRGSFRWCHNLPFSVKKIKSLLVLCSSMEGELKPRPVRKPSLATETRAIAPNPLESINAQRAAQPDPLTLCNQIEKLVCFKKYKEAIELFKIMQLYAGSSGSHQALDASAYDSLIAACISLQSARAARSVYNHMKNCKFEFDQYMNNRVLLMHLRCGMIQPANYLFDEMSERNLVSWNTIVSGLVNAGYYSGALKTFLQMWKEISDVSSRTLATIVRAAAGLASVDIGMQFHSIAIKFGLYDNLFVSCALIDMYGKCGCIEEALWVFDEMPEKNVTGWNSLIAGFTLNGYSEEALDLYYEMQNSYVKMDHFTYSTIIRICAQSGSLEQGQQAHARLVRNGFGRDIIACTSLVDLYGKWGRMDDAKKAFDKMPCKNLISWNALIGGYGNHGMAAEAIATFERMEKEGVIPNHVTFLAVLGACSYSGMLKKGREIFERMTRDPRMKPRAMHYACMIELLGREGLFNEALGLINIAPFDPTANMWAALLTACRMHKNLELGKLTAEKLFAMEPEKVGNYIVLLNIYNRGRRVDDAARVLDVLKKKGLGLHPACSWIEIKKKPHGFLFGDKSHPHSDEIYERLNALMLEITREGFVPQKSCFLSDVVDQEQRIQRYHGELLAIAFGLISTPNSTPLQVIQGHRLCNDCHTAIKLVTMIMRREIVVRDGSRFHHFRDGVCSCGNYW</sequence>
<dbReference type="Pfam" id="PF13041">
    <property type="entry name" value="PPR_2"/>
    <property type="match status" value="2"/>
</dbReference>
<dbReference type="PROSITE" id="PS51375">
    <property type="entry name" value="PPR"/>
    <property type="match status" value="4"/>
</dbReference>
<feature type="repeat" description="PPR" evidence="4">
    <location>
        <begin position="340"/>
        <end position="374"/>
    </location>
</feature>
<keyword evidence="7" id="KW-1185">Reference proteome</keyword>
<dbReference type="Pfam" id="PF20430">
    <property type="entry name" value="Eplus_motif"/>
    <property type="match status" value="1"/>
</dbReference>
<dbReference type="SUPFAM" id="SSF48452">
    <property type="entry name" value="TPR-like"/>
    <property type="match status" value="1"/>
</dbReference>
<dbReference type="Pfam" id="PF14432">
    <property type="entry name" value="DYW_deaminase"/>
    <property type="match status" value="1"/>
</dbReference>
<dbReference type="NCBIfam" id="TIGR00756">
    <property type="entry name" value="PPR"/>
    <property type="match status" value="5"/>
</dbReference>
<dbReference type="InterPro" id="IPR032867">
    <property type="entry name" value="DYW_dom"/>
</dbReference>
<proteinExistence type="inferred from homology"/>
<dbReference type="GO" id="GO:0009451">
    <property type="term" value="P:RNA modification"/>
    <property type="evidence" value="ECO:0007669"/>
    <property type="project" value="InterPro"/>
</dbReference>
<dbReference type="FunFam" id="1.25.40.10:FF:000488">
    <property type="entry name" value="Pentatricopeptide repeat-containing protein, mitochondrial"/>
    <property type="match status" value="1"/>
</dbReference>
<evidence type="ECO:0000313" key="6">
    <source>
        <dbReference type="EMBL" id="PKA53537.1"/>
    </source>
</evidence>
<gene>
    <name evidence="6" type="primary">PCMP-H58</name>
    <name evidence="6" type="ORF">AXF42_Ash009033</name>
</gene>
<name>A0A2I0ADA8_9ASPA</name>
<dbReference type="GO" id="GO:0003723">
    <property type="term" value="F:RNA binding"/>
    <property type="evidence" value="ECO:0007669"/>
    <property type="project" value="InterPro"/>
</dbReference>
<evidence type="ECO:0000259" key="5">
    <source>
        <dbReference type="Pfam" id="PF14432"/>
    </source>
</evidence>
<dbReference type="AlphaFoldDB" id="A0A2I0ADA8"/>
<evidence type="ECO:0000256" key="4">
    <source>
        <dbReference type="PROSITE-ProRule" id="PRU00708"/>
    </source>
</evidence>
<protein>
    <submittedName>
        <fullName evidence="6">Pentatricopeptide repeat-containing protein</fullName>
        <ecNumber evidence="6">3.6.1.-</ecNumber>
    </submittedName>
</protein>
<dbReference type="FunFam" id="1.25.40.10:FF:000090">
    <property type="entry name" value="Pentatricopeptide repeat-containing protein, chloroplastic"/>
    <property type="match status" value="1"/>
</dbReference>
<dbReference type="Pfam" id="PF01535">
    <property type="entry name" value="PPR"/>
    <property type="match status" value="1"/>
</dbReference>
<dbReference type="InterPro" id="IPR002885">
    <property type="entry name" value="PPR_rpt"/>
</dbReference>
<organism evidence="6 7">
    <name type="scientific">Apostasia shenzhenica</name>
    <dbReference type="NCBI Taxonomy" id="1088818"/>
    <lineage>
        <taxon>Eukaryota</taxon>
        <taxon>Viridiplantae</taxon>
        <taxon>Streptophyta</taxon>
        <taxon>Embryophyta</taxon>
        <taxon>Tracheophyta</taxon>
        <taxon>Spermatophyta</taxon>
        <taxon>Magnoliopsida</taxon>
        <taxon>Liliopsida</taxon>
        <taxon>Asparagales</taxon>
        <taxon>Orchidaceae</taxon>
        <taxon>Apostasioideae</taxon>
        <taxon>Apostasia</taxon>
    </lineage>
</organism>
<keyword evidence="6" id="KW-0378">Hydrolase</keyword>
<dbReference type="InterPro" id="IPR046848">
    <property type="entry name" value="E_motif"/>
</dbReference>
<dbReference type="EMBL" id="KZ451993">
    <property type="protein sequence ID" value="PKA53537.1"/>
    <property type="molecule type" value="Genomic_DNA"/>
</dbReference>
<dbReference type="GO" id="GO:0016787">
    <property type="term" value="F:hydrolase activity"/>
    <property type="evidence" value="ECO:0007669"/>
    <property type="project" value="UniProtKB-KW"/>
</dbReference>
<evidence type="ECO:0000256" key="2">
    <source>
        <dbReference type="ARBA" id="ARBA00022737"/>
    </source>
</evidence>
<keyword evidence="2" id="KW-0677">Repeat</keyword>
<keyword evidence="3" id="KW-0809">Transit peptide</keyword>
<evidence type="ECO:0000256" key="1">
    <source>
        <dbReference type="ARBA" id="ARBA00006643"/>
    </source>
</evidence>
<reference evidence="6 7" key="1">
    <citation type="journal article" date="2017" name="Nature">
        <title>The Apostasia genome and the evolution of orchids.</title>
        <authorList>
            <person name="Zhang G.Q."/>
            <person name="Liu K.W."/>
            <person name="Li Z."/>
            <person name="Lohaus R."/>
            <person name="Hsiao Y.Y."/>
            <person name="Niu S.C."/>
            <person name="Wang J.Y."/>
            <person name="Lin Y.C."/>
            <person name="Xu Q."/>
            <person name="Chen L.J."/>
            <person name="Yoshida K."/>
            <person name="Fujiwara S."/>
            <person name="Wang Z.W."/>
            <person name="Zhang Y.Q."/>
            <person name="Mitsuda N."/>
            <person name="Wang M."/>
            <person name="Liu G.H."/>
            <person name="Pecoraro L."/>
            <person name="Huang H.X."/>
            <person name="Xiao X.J."/>
            <person name="Lin M."/>
            <person name="Wu X.Y."/>
            <person name="Wu W.L."/>
            <person name="Chen Y.Y."/>
            <person name="Chang S.B."/>
            <person name="Sakamoto S."/>
            <person name="Ohme-Takagi M."/>
            <person name="Yagi M."/>
            <person name="Zeng S.J."/>
            <person name="Shen C.Y."/>
            <person name="Yeh C.M."/>
            <person name="Luo Y.B."/>
            <person name="Tsai W.C."/>
            <person name="Van de Peer Y."/>
            <person name="Liu Z.J."/>
        </authorList>
    </citation>
    <scope>NUCLEOTIDE SEQUENCE [LARGE SCALE GENOMIC DNA]</scope>
    <source>
        <strain evidence="7">cv. Shenzhen</strain>
        <tissue evidence="6">Stem</tissue>
    </source>
</reference>
<dbReference type="OrthoDB" id="185373at2759"/>
<dbReference type="Gene3D" id="1.25.40.10">
    <property type="entry name" value="Tetratricopeptide repeat domain"/>
    <property type="match status" value="4"/>
</dbReference>
<dbReference type="EC" id="3.6.1.-" evidence="6"/>
<evidence type="ECO:0000313" key="7">
    <source>
        <dbReference type="Proteomes" id="UP000236161"/>
    </source>
</evidence>
<feature type="domain" description="DYW" evidence="5">
    <location>
        <begin position="621"/>
        <end position="712"/>
    </location>
</feature>
<dbReference type="InterPro" id="IPR046960">
    <property type="entry name" value="PPR_At4g14850-like_plant"/>
</dbReference>